<evidence type="ECO:0000256" key="1">
    <source>
        <dbReference type="ARBA" id="ARBA00004613"/>
    </source>
</evidence>
<keyword evidence="2" id="KW-0732">Signal</keyword>
<feature type="domain" description="NodB homology" evidence="3">
    <location>
        <begin position="66"/>
        <end position="268"/>
    </location>
</feature>
<dbReference type="InterPro" id="IPR011330">
    <property type="entry name" value="Glyco_hydro/deAcase_b/a-brl"/>
</dbReference>
<accession>A0ABU0ZMH2</accession>
<dbReference type="Gene3D" id="3.20.20.370">
    <property type="entry name" value="Glycoside hydrolase/deacetylase"/>
    <property type="match status" value="1"/>
</dbReference>
<dbReference type="InterPro" id="IPR002509">
    <property type="entry name" value="NODB_dom"/>
</dbReference>
<sequence length="268" mass="28724">MPTTGDGGLPVLMYHSVSAAQDGPLRSLAVPPERLREQLAALGDAGYALLGLTDALARVGTDPATPVVAVTFDDGYRNLLTHGVDVLRDLGAGATLYMSAGHAGKPAGWMAGGDRFGPLLTWSELRDVAAAGVEIGNHSLVHHPLDVLPAPVLEREVRDSADLLRQRTQLPVRSFAYPHGYNDARVRAAVARHGHVTACEVGRRICRPGRDRALSMPRLQPTPDHSGADLLRLVRTGGGRLEPALKRAAQPGWRVVRRVGRRLGRNLT</sequence>
<dbReference type="EMBL" id="JAVHUY010000028">
    <property type="protein sequence ID" value="MDQ7908235.1"/>
    <property type="molecule type" value="Genomic_DNA"/>
</dbReference>
<evidence type="ECO:0000313" key="5">
    <source>
        <dbReference type="Proteomes" id="UP001230908"/>
    </source>
</evidence>
<keyword evidence="4" id="KW-0378">Hydrolase</keyword>
<dbReference type="RefSeq" id="WP_308715501.1">
    <property type="nucleotide sequence ID" value="NZ_JAVHUY010000028.1"/>
</dbReference>
<dbReference type="Pfam" id="PF01522">
    <property type="entry name" value="Polysacc_deac_1"/>
    <property type="match status" value="1"/>
</dbReference>
<reference evidence="4 5" key="1">
    <citation type="submission" date="2023-08" db="EMBL/GenBank/DDBJ databases">
        <title>Phytohabitans sansha sp. nov., isolated from marine sediment.</title>
        <authorList>
            <person name="Zhao Y."/>
            <person name="Yi K."/>
        </authorList>
    </citation>
    <scope>NUCLEOTIDE SEQUENCE [LARGE SCALE GENOMIC DNA]</scope>
    <source>
        <strain evidence="4 5">ZYX-F-186</strain>
    </source>
</reference>
<comment type="subcellular location">
    <subcellularLocation>
        <location evidence="1">Secreted</location>
    </subcellularLocation>
</comment>
<name>A0ABU0ZMH2_9ACTN</name>
<proteinExistence type="predicted"/>
<evidence type="ECO:0000259" key="3">
    <source>
        <dbReference type="PROSITE" id="PS51677"/>
    </source>
</evidence>
<comment type="caution">
    <text evidence="4">The sequence shown here is derived from an EMBL/GenBank/DDBJ whole genome shotgun (WGS) entry which is preliminary data.</text>
</comment>
<gene>
    <name evidence="4" type="ORF">RB614_27285</name>
</gene>
<organism evidence="4 5">
    <name type="scientific">Phytohabitans maris</name>
    <dbReference type="NCBI Taxonomy" id="3071409"/>
    <lineage>
        <taxon>Bacteria</taxon>
        <taxon>Bacillati</taxon>
        <taxon>Actinomycetota</taxon>
        <taxon>Actinomycetes</taxon>
        <taxon>Micromonosporales</taxon>
        <taxon>Micromonosporaceae</taxon>
    </lineage>
</organism>
<dbReference type="PROSITE" id="PS51677">
    <property type="entry name" value="NODB"/>
    <property type="match status" value="1"/>
</dbReference>
<dbReference type="PANTHER" id="PTHR34216:SF3">
    <property type="entry name" value="POLY-BETA-1,6-N-ACETYL-D-GLUCOSAMINE N-DEACETYLASE"/>
    <property type="match status" value="1"/>
</dbReference>
<evidence type="ECO:0000313" key="4">
    <source>
        <dbReference type="EMBL" id="MDQ7908235.1"/>
    </source>
</evidence>
<dbReference type="CDD" id="cd10918">
    <property type="entry name" value="CE4_NodB_like_5s_6s"/>
    <property type="match status" value="1"/>
</dbReference>
<dbReference type="PANTHER" id="PTHR34216">
    <property type="match status" value="1"/>
</dbReference>
<dbReference type="EC" id="3.-.-.-" evidence="4"/>
<protein>
    <submittedName>
        <fullName evidence="4">Polysaccharide deacetylase family protein</fullName>
        <ecNumber evidence="4">3.-.-.-</ecNumber>
    </submittedName>
</protein>
<keyword evidence="5" id="KW-1185">Reference proteome</keyword>
<dbReference type="SUPFAM" id="SSF88713">
    <property type="entry name" value="Glycoside hydrolase/deacetylase"/>
    <property type="match status" value="1"/>
</dbReference>
<dbReference type="Proteomes" id="UP001230908">
    <property type="component" value="Unassembled WGS sequence"/>
</dbReference>
<dbReference type="InterPro" id="IPR051398">
    <property type="entry name" value="Polysacch_Deacetylase"/>
</dbReference>
<evidence type="ECO:0000256" key="2">
    <source>
        <dbReference type="ARBA" id="ARBA00022729"/>
    </source>
</evidence>
<dbReference type="GO" id="GO:0016787">
    <property type="term" value="F:hydrolase activity"/>
    <property type="evidence" value="ECO:0007669"/>
    <property type="project" value="UniProtKB-KW"/>
</dbReference>